<gene>
    <name evidence="2" type="ORF">Cri9333_1213</name>
</gene>
<dbReference type="RefSeq" id="WP_015202236.1">
    <property type="nucleotide sequence ID" value="NC_019753.1"/>
</dbReference>
<evidence type="ECO:0008006" key="4">
    <source>
        <dbReference type="Google" id="ProtNLM"/>
    </source>
</evidence>
<dbReference type="AlphaFoldDB" id="K9VX35"/>
<dbReference type="HOGENOM" id="CLU_157044_2_0_3"/>
<dbReference type="PANTHER" id="PTHR35733:SF1">
    <property type="entry name" value="OS02G0307800 PROTEIN"/>
    <property type="match status" value="1"/>
</dbReference>
<evidence type="ECO:0000256" key="1">
    <source>
        <dbReference type="SAM" id="Phobius"/>
    </source>
</evidence>
<evidence type="ECO:0000313" key="3">
    <source>
        <dbReference type="Proteomes" id="UP000010472"/>
    </source>
</evidence>
<keyword evidence="1" id="KW-0472">Membrane</keyword>
<keyword evidence="1" id="KW-1133">Transmembrane helix</keyword>
<keyword evidence="3" id="KW-1185">Reference proteome</keyword>
<dbReference type="KEGG" id="cep:Cri9333_1213"/>
<dbReference type="Pfam" id="PF11282">
    <property type="entry name" value="DUF3082"/>
    <property type="match status" value="1"/>
</dbReference>
<feature type="transmembrane region" description="Helical" evidence="1">
    <location>
        <begin position="74"/>
        <end position="98"/>
    </location>
</feature>
<dbReference type="PANTHER" id="PTHR35733">
    <property type="entry name" value="OS02G0307800 PROTEIN"/>
    <property type="match status" value="1"/>
</dbReference>
<keyword evidence="1" id="KW-0812">Transmembrane</keyword>
<sequence length="115" mass="11699">MTNLTPNKDSVPTSTEATETLTSPLRCLTGAMISGGMAIALYSLTSSIAQSFAAKPVTSSSTVAHNIAVAVRTLVTGTAALATGVFSLVTVGLVALAIQTVIQRFTKPSSTPSKQ</sequence>
<dbReference type="Proteomes" id="UP000010472">
    <property type="component" value="Chromosome"/>
</dbReference>
<dbReference type="PATRIC" id="fig|1173022.3.peg.1316"/>
<dbReference type="STRING" id="1173022.Cri9333_1213"/>
<evidence type="ECO:0000313" key="2">
    <source>
        <dbReference type="EMBL" id="AFZ12114.1"/>
    </source>
</evidence>
<reference evidence="2 3" key="1">
    <citation type="submission" date="2012-06" db="EMBL/GenBank/DDBJ databases">
        <title>Finished chromosome of genome of Crinalium epipsammum PCC 9333.</title>
        <authorList>
            <consortium name="US DOE Joint Genome Institute"/>
            <person name="Gugger M."/>
            <person name="Coursin T."/>
            <person name="Rippka R."/>
            <person name="Tandeau De Marsac N."/>
            <person name="Huntemann M."/>
            <person name="Wei C.-L."/>
            <person name="Han J."/>
            <person name="Detter J.C."/>
            <person name="Han C."/>
            <person name="Tapia R."/>
            <person name="Davenport K."/>
            <person name="Daligault H."/>
            <person name="Erkkila T."/>
            <person name="Gu W."/>
            <person name="Munk A.C.C."/>
            <person name="Teshima H."/>
            <person name="Xu Y."/>
            <person name="Chain P."/>
            <person name="Chen A."/>
            <person name="Krypides N."/>
            <person name="Mavromatis K."/>
            <person name="Markowitz V."/>
            <person name="Szeto E."/>
            <person name="Ivanova N."/>
            <person name="Mikhailova N."/>
            <person name="Ovchinnikova G."/>
            <person name="Pagani I."/>
            <person name="Pati A."/>
            <person name="Goodwin L."/>
            <person name="Peters L."/>
            <person name="Pitluck S."/>
            <person name="Woyke T."/>
            <person name="Kerfeld C."/>
        </authorList>
    </citation>
    <scope>NUCLEOTIDE SEQUENCE [LARGE SCALE GENOMIC DNA]</scope>
    <source>
        <strain evidence="2 3">PCC 9333</strain>
    </source>
</reference>
<proteinExistence type="predicted"/>
<organism evidence="2 3">
    <name type="scientific">Crinalium epipsammum PCC 9333</name>
    <dbReference type="NCBI Taxonomy" id="1173022"/>
    <lineage>
        <taxon>Bacteria</taxon>
        <taxon>Bacillati</taxon>
        <taxon>Cyanobacteriota</taxon>
        <taxon>Cyanophyceae</taxon>
        <taxon>Gomontiellales</taxon>
        <taxon>Gomontiellaceae</taxon>
        <taxon>Crinalium</taxon>
    </lineage>
</organism>
<protein>
    <recommendedName>
        <fullName evidence="4">DUF3082 domain-containing protein</fullName>
    </recommendedName>
</protein>
<feature type="transmembrane region" description="Helical" evidence="1">
    <location>
        <begin position="31"/>
        <end position="54"/>
    </location>
</feature>
<dbReference type="eggNOG" id="ENOG5032ZPB">
    <property type="taxonomic scope" value="Bacteria"/>
</dbReference>
<dbReference type="OrthoDB" id="515558at2"/>
<name>K9VX35_9CYAN</name>
<accession>K9VX35</accession>
<dbReference type="InterPro" id="IPR021434">
    <property type="entry name" value="DUF3082"/>
</dbReference>
<dbReference type="EMBL" id="CP003620">
    <property type="protein sequence ID" value="AFZ12114.1"/>
    <property type="molecule type" value="Genomic_DNA"/>
</dbReference>